<evidence type="ECO:0008006" key="4">
    <source>
        <dbReference type="Google" id="ProtNLM"/>
    </source>
</evidence>
<sequence length="84" mass="9555">MTPRRFVRGRPARRNVDPRIKGSSTHQKCNPKKSQVEFNQAGKHRGILHDVADTPNICEFLRLNPPIFTGSSVTEDPKNFVEDL</sequence>
<dbReference type="Proteomes" id="UP000824120">
    <property type="component" value="Chromosome 4"/>
</dbReference>
<feature type="region of interest" description="Disordered" evidence="1">
    <location>
        <begin position="1"/>
        <end position="35"/>
    </location>
</feature>
<evidence type="ECO:0000313" key="3">
    <source>
        <dbReference type="Proteomes" id="UP000824120"/>
    </source>
</evidence>
<keyword evidence="3" id="KW-1185">Reference proteome</keyword>
<gene>
    <name evidence="2" type="ORF">H5410_020879</name>
</gene>
<proteinExistence type="predicted"/>
<name>A0A9J5ZFJ3_SOLCO</name>
<protein>
    <recommendedName>
        <fullName evidence="4">Gag-pol polyprotein</fullName>
    </recommendedName>
</protein>
<dbReference type="AlphaFoldDB" id="A0A9J5ZFJ3"/>
<accession>A0A9J5ZFJ3</accession>
<feature type="compositionally biased region" description="Polar residues" evidence="1">
    <location>
        <begin position="22"/>
        <end position="35"/>
    </location>
</feature>
<dbReference type="OrthoDB" id="1830130at2759"/>
<evidence type="ECO:0000313" key="2">
    <source>
        <dbReference type="EMBL" id="KAG5609598.1"/>
    </source>
</evidence>
<dbReference type="EMBL" id="JACXVP010000004">
    <property type="protein sequence ID" value="KAG5609598.1"/>
    <property type="molecule type" value="Genomic_DNA"/>
</dbReference>
<reference evidence="2 3" key="1">
    <citation type="submission" date="2020-09" db="EMBL/GenBank/DDBJ databases">
        <title>De no assembly of potato wild relative species, Solanum commersonii.</title>
        <authorList>
            <person name="Cho K."/>
        </authorList>
    </citation>
    <scope>NUCLEOTIDE SEQUENCE [LARGE SCALE GENOMIC DNA]</scope>
    <source>
        <strain evidence="2">LZ3.2</strain>
        <tissue evidence="2">Leaf</tissue>
    </source>
</reference>
<evidence type="ECO:0000256" key="1">
    <source>
        <dbReference type="SAM" id="MobiDB-lite"/>
    </source>
</evidence>
<feature type="compositionally biased region" description="Basic residues" evidence="1">
    <location>
        <begin position="1"/>
        <end position="13"/>
    </location>
</feature>
<comment type="caution">
    <text evidence="2">The sequence shown here is derived from an EMBL/GenBank/DDBJ whole genome shotgun (WGS) entry which is preliminary data.</text>
</comment>
<organism evidence="2 3">
    <name type="scientific">Solanum commersonii</name>
    <name type="common">Commerson's wild potato</name>
    <name type="synonym">Commerson's nightshade</name>
    <dbReference type="NCBI Taxonomy" id="4109"/>
    <lineage>
        <taxon>Eukaryota</taxon>
        <taxon>Viridiplantae</taxon>
        <taxon>Streptophyta</taxon>
        <taxon>Embryophyta</taxon>
        <taxon>Tracheophyta</taxon>
        <taxon>Spermatophyta</taxon>
        <taxon>Magnoliopsida</taxon>
        <taxon>eudicotyledons</taxon>
        <taxon>Gunneridae</taxon>
        <taxon>Pentapetalae</taxon>
        <taxon>asterids</taxon>
        <taxon>lamiids</taxon>
        <taxon>Solanales</taxon>
        <taxon>Solanaceae</taxon>
        <taxon>Solanoideae</taxon>
        <taxon>Solaneae</taxon>
        <taxon>Solanum</taxon>
    </lineage>
</organism>